<dbReference type="OrthoDB" id="3364175at2759"/>
<reference evidence="7 8" key="1">
    <citation type="journal article" date="2018" name="IMA Fungus">
        <title>IMA Genome-F 9: Draft genome sequence of Annulohypoxylon stygium, Aspergillus mulundensis, Berkeleyomyces basicola (syn. Thielaviopsis basicola), Ceratocystis smalleyi, two Cercospora beticola strains, Coleophoma cylindrospora, Fusarium fracticaudum, Phialophora cf. hyalina, and Morchella septimelata.</title>
        <authorList>
            <person name="Wingfield B.D."/>
            <person name="Bills G.F."/>
            <person name="Dong Y."/>
            <person name="Huang W."/>
            <person name="Nel W.J."/>
            <person name="Swalarsk-Parry B.S."/>
            <person name="Vaghefi N."/>
            <person name="Wilken P.M."/>
            <person name="An Z."/>
            <person name="de Beer Z.W."/>
            <person name="De Vos L."/>
            <person name="Chen L."/>
            <person name="Duong T.A."/>
            <person name="Gao Y."/>
            <person name="Hammerbacher A."/>
            <person name="Kikkert J.R."/>
            <person name="Li Y."/>
            <person name="Li H."/>
            <person name="Li K."/>
            <person name="Li Q."/>
            <person name="Liu X."/>
            <person name="Ma X."/>
            <person name="Naidoo K."/>
            <person name="Pethybridge S.J."/>
            <person name="Sun J."/>
            <person name="Steenkamp E.T."/>
            <person name="van der Nest M.A."/>
            <person name="van Wyk S."/>
            <person name="Wingfield M.J."/>
            <person name="Xiong C."/>
            <person name="Yue Q."/>
            <person name="Zhang X."/>
        </authorList>
    </citation>
    <scope>NUCLEOTIDE SEQUENCE [LARGE SCALE GENOMIC DNA]</scope>
    <source>
        <strain evidence="7 8">BP6252</strain>
    </source>
</reference>
<evidence type="ECO:0000256" key="2">
    <source>
        <dbReference type="ARBA" id="ARBA00023125"/>
    </source>
</evidence>
<evidence type="ECO:0000256" key="3">
    <source>
        <dbReference type="ARBA" id="ARBA00023163"/>
    </source>
</evidence>
<dbReference type="PANTHER" id="PTHR47424">
    <property type="entry name" value="REGULATORY PROTEIN GAL4"/>
    <property type="match status" value="1"/>
</dbReference>
<accession>A0A3D8RVH9</accession>
<sequence>MSSVNRNRTLADLGQRVQQLERGAHSASDEQLNNENVRQDRESLSRMDDPGDGCVANVLFGPNPSQVAVPGQSTFPSLDAETVGGLSPSPLVFLAPGLASRSYDLTTIVLPPRSLGDSLLQCYWDFTLPIFPVVHRPTFEAAYSRIWSTEGAPCSPHVVGGFEEVLFYSTLNILFGLGAQKNESLTLAQRERLADEFYGRSQALVSIETLDVSSLQVVQLLLLRGLYLLYTPYSDRCWNMLGMAIRVAQRLGLHNSSADETVQGQLTREMRRRVWWNCVTLDRFSSPSPSYSAATNGHHRMASHAFGHHTLIPPQNIPIPAEIDDEYLSDTQDGRQPSGISSRLSFLVWNLRLNSFLIKVDFLETRSATHSTTAGKIDDLGVILDVNSELDQFLEGLPNHLRTEDDAIFSLDRQNDCFVLQARVLKSRVLYFRLALLRRVLLTQASQAANPPRSPVSTSTLEAKLRDEISTLCLSTAHTVLKVLHKTLPTIHRTTAWHALYFAFAAATVLVAAMLCPNLEGNLDADPGKASWDRAMQIFKFHQSHITSAEKGIKVLEYFRHNIEKRLASRRVASNIVVAEISNSGDVMSGEALPAEIAGDSLETPSGDIFETLLGIDLPNESWFTLQDFPLDNWAL</sequence>
<dbReference type="Proteomes" id="UP000256645">
    <property type="component" value="Unassembled WGS sequence"/>
</dbReference>
<dbReference type="GO" id="GO:0000978">
    <property type="term" value="F:RNA polymerase II cis-regulatory region sequence-specific DNA binding"/>
    <property type="evidence" value="ECO:0007669"/>
    <property type="project" value="TreeGrafter"/>
</dbReference>
<keyword evidence="1" id="KW-0805">Transcription regulation</keyword>
<dbReference type="PANTHER" id="PTHR47424:SF3">
    <property type="entry name" value="REGULATORY PROTEIN GAL4"/>
    <property type="match status" value="1"/>
</dbReference>
<dbReference type="InterPro" id="IPR051127">
    <property type="entry name" value="Fungal_SecMet_Regulators"/>
</dbReference>
<dbReference type="SMART" id="SM00906">
    <property type="entry name" value="Fungal_trans"/>
    <property type="match status" value="1"/>
</dbReference>
<feature type="region of interest" description="Disordered" evidence="5">
    <location>
        <begin position="22"/>
        <end position="49"/>
    </location>
</feature>
<dbReference type="Pfam" id="PF04082">
    <property type="entry name" value="Fungal_trans"/>
    <property type="match status" value="1"/>
</dbReference>
<protein>
    <recommendedName>
        <fullName evidence="6">Xylanolytic transcriptional activator regulatory domain-containing protein</fullName>
    </recommendedName>
</protein>
<dbReference type="CDD" id="cd12148">
    <property type="entry name" value="fungal_TF_MHR"/>
    <property type="match status" value="1"/>
</dbReference>
<comment type="caution">
    <text evidence="7">The sequence shown here is derived from an EMBL/GenBank/DDBJ whole genome shotgun (WGS) entry which is preliminary data.</text>
</comment>
<keyword evidence="4" id="KW-0539">Nucleus</keyword>
<feature type="domain" description="Xylanolytic transcriptional activator regulatory" evidence="6">
    <location>
        <begin position="237"/>
        <end position="326"/>
    </location>
</feature>
<keyword evidence="2" id="KW-0238">DNA-binding</keyword>
<evidence type="ECO:0000259" key="6">
    <source>
        <dbReference type="SMART" id="SM00906"/>
    </source>
</evidence>
<organism evidence="7 8">
    <name type="scientific">Coleophoma cylindrospora</name>
    <dbReference type="NCBI Taxonomy" id="1849047"/>
    <lineage>
        <taxon>Eukaryota</taxon>
        <taxon>Fungi</taxon>
        <taxon>Dikarya</taxon>
        <taxon>Ascomycota</taxon>
        <taxon>Pezizomycotina</taxon>
        <taxon>Leotiomycetes</taxon>
        <taxon>Helotiales</taxon>
        <taxon>Dermateaceae</taxon>
        <taxon>Coleophoma</taxon>
    </lineage>
</organism>
<evidence type="ECO:0000313" key="7">
    <source>
        <dbReference type="EMBL" id="RDW77811.1"/>
    </source>
</evidence>
<evidence type="ECO:0000256" key="1">
    <source>
        <dbReference type="ARBA" id="ARBA00023015"/>
    </source>
</evidence>
<proteinExistence type="predicted"/>
<dbReference type="STRING" id="1849047.A0A3D8RVH9"/>
<keyword evidence="8" id="KW-1185">Reference proteome</keyword>
<dbReference type="InterPro" id="IPR007219">
    <property type="entry name" value="XnlR_reg_dom"/>
</dbReference>
<dbReference type="AlphaFoldDB" id="A0A3D8RVH9"/>
<dbReference type="EMBL" id="PDLM01000005">
    <property type="protein sequence ID" value="RDW77811.1"/>
    <property type="molecule type" value="Genomic_DNA"/>
</dbReference>
<feature type="compositionally biased region" description="Basic and acidic residues" evidence="5">
    <location>
        <begin position="37"/>
        <end position="49"/>
    </location>
</feature>
<name>A0A3D8RVH9_9HELO</name>
<dbReference type="GO" id="GO:0000435">
    <property type="term" value="P:positive regulation of transcription from RNA polymerase II promoter by galactose"/>
    <property type="evidence" value="ECO:0007669"/>
    <property type="project" value="TreeGrafter"/>
</dbReference>
<evidence type="ECO:0000313" key="8">
    <source>
        <dbReference type="Proteomes" id="UP000256645"/>
    </source>
</evidence>
<dbReference type="GO" id="GO:0005634">
    <property type="term" value="C:nucleus"/>
    <property type="evidence" value="ECO:0007669"/>
    <property type="project" value="TreeGrafter"/>
</dbReference>
<dbReference type="GO" id="GO:0006351">
    <property type="term" value="P:DNA-templated transcription"/>
    <property type="evidence" value="ECO:0007669"/>
    <property type="project" value="InterPro"/>
</dbReference>
<dbReference type="GO" id="GO:0008270">
    <property type="term" value="F:zinc ion binding"/>
    <property type="evidence" value="ECO:0007669"/>
    <property type="project" value="InterPro"/>
</dbReference>
<evidence type="ECO:0000256" key="4">
    <source>
        <dbReference type="ARBA" id="ARBA00023242"/>
    </source>
</evidence>
<evidence type="ECO:0000256" key="5">
    <source>
        <dbReference type="SAM" id="MobiDB-lite"/>
    </source>
</evidence>
<gene>
    <name evidence="7" type="ORF">BP6252_05864</name>
</gene>
<keyword evidence="3" id="KW-0804">Transcription</keyword>
<dbReference type="GO" id="GO:0000981">
    <property type="term" value="F:DNA-binding transcription factor activity, RNA polymerase II-specific"/>
    <property type="evidence" value="ECO:0007669"/>
    <property type="project" value="TreeGrafter"/>
</dbReference>